<feature type="compositionally biased region" description="Low complexity" evidence="4">
    <location>
        <begin position="107"/>
        <end position="128"/>
    </location>
</feature>
<dbReference type="Gene3D" id="2.40.110.20">
    <property type="match status" value="1"/>
</dbReference>
<feature type="region of interest" description="Disordered" evidence="4">
    <location>
        <begin position="103"/>
        <end position="131"/>
    </location>
</feature>
<keyword evidence="3" id="KW-0274">FAD</keyword>
<dbReference type="SUPFAM" id="SSF56645">
    <property type="entry name" value="Acyl-CoA dehydrogenase NM domain-like"/>
    <property type="match status" value="1"/>
</dbReference>
<dbReference type="Gene3D" id="6.10.250.600">
    <property type="match status" value="1"/>
</dbReference>
<dbReference type="Pfam" id="PF18158">
    <property type="entry name" value="AidB_N"/>
    <property type="match status" value="1"/>
</dbReference>
<dbReference type="PANTHER" id="PTHR42707">
    <property type="entry name" value="ACYL-COA DEHYDROGENASE"/>
    <property type="match status" value="1"/>
</dbReference>
<dbReference type="Gene3D" id="1.20.140.10">
    <property type="entry name" value="Butyryl-CoA Dehydrogenase, subunit A, domain 3"/>
    <property type="match status" value="1"/>
</dbReference>
<dbReference type="InterPro" id="IPR052904">
    <property type="entry name" value="Acyl-CoA_dehydrogenase-like"/>
</dbReference>
<evidence type="ECO:0000256" key="2">
    <source>
        <dbReference type="ARBA" id="ARBA00022630"/>
    </source>
</evidence>
<keyword evidence="2" id="KW-0285">Flavoprotein</keyword>
<name>A0A7Y9IXC9_9BURK</name>
<reference evidence="8 9" key="1">
    <citation type="submission" date="2020-07" db="EMBL/GenBank/DDBJ databases">
        <title>Genomic Encyclopedia of Type Strains, Phase IV (KMG-V): Genome sequencing to study the core and pangenomes of soil and plant-associated prokaryotes.</title>
        <authorList>
            <person name="Whitman W."/>
        </authorList>
    </citation>
    <scope>NUCLEOTIDE SEQUENCE [LARGE SCALE GENOMIC DNA]</scope>
    <source>
        <strain evidence="8 9">SAS40</strain>
    </source>
</reference>
<proteinExistence type="inferred from homology"/>
<keyword evidence="9" id="KW-1185">Reference proteome</keyword>
<organism evidence="8 9">
    <name type="scientific">Pigmentiphaga litoralis</name>
    <dbReference type="NCBI Taxonomy" id="516702"/>
    <lineage>
        <taxon>Bacteria</taxon>
        <taxon>Pseudomonadati</taxon>
        <taxon>Pseudomonadota</taxon>
        <taxon>Betaproteobacteria</taxon>
        <taxon>Burkholderiales</taxon>
        <taxon>Alcaligenaceae</taxon>
        <taxon>Pigmentiphaga</taxon>
    </lineage>
</organism>
<dbReference type="Pfam" id="PF02770">
    <property type="entry name" value="Acyl-CoA_dh_M"/>
    <property type="match status" value="1"/>
</dbReference>
<evidence type="ECO:0000313" key="9">
    <source>
        <dbReference type="Proteomes" id="UP000542125"/>
    </source>
</evidence>
<accession>A0A7Y9IXC9</accession>
<evidence type="ECO:0000256" key="1">
    <source>
        <dbReference type="ARBA" id="ARBA00009347"/>
    </source>
</evidence>
<dbReference type="Pfam" id="PF00441">
    <property type="entry name" value="Acyl-CoA_dh_1"/>
    <property type="match status" value="1"/>
</dbReference>
<dbReference type="GO" id="GO:0003995">
    <property type="term" value="F:acyl-CoA dehydrogenase activity"/>
    <property type="evidence" value="ECO:0007669"/>
    <property type="project" value="TreeGrafter"/>
</dbReference>
<dbReference type="InterPro" id="IPR006091">
    <property type="entry name" value="Acyl-CoA_Oxase/DH_mid-dom"/>
</dbReference>
<dbReference type="PANTHER" id="PTHR42707:SF3">
    <property type="entry name" value="ACYL-COA DEHYDROGENASE AIDB-RELATED"/>
    <property type="match status" value="1"/>
</dbReference>
<dbReference type="AlphaFoldDB" id="A0A7Y9IXC9"/>
<dbReference type="InterPro" id="IPR036250">
    <property type="entry name" value="AcylCo_DH-like_C"/>
</dbReference>
<protein>
    <submittedName>
        <fullName evidence="8">Putative acyl-CoA dehydrogenase</fullName>
    </submittedName>
</protein>
<dbReference type="RefSeq" id="WP_179588395.1">
    <property type="nucleotide sequence ID" value="NZ_JACBYR010000001.1"/>
</dbReference>
<dbReference type="Proteomes" id="UP000542125">
    <property type="component" value="Unassembled WGS sequence"/>
</dbReference>
<feature type="domain" description="Adaptive response protein AidB N-terminal" evidence="7">
    <location>
        <begin position="11"/>
        <end position="193"/>
    </location>
</feature>
<comment type="similarity">
    <text evidence="1">Belongs to the acyl-CoA dehydrogenase family.</text>
</comment>
<evidence type="ECO:0000256" key="3">
    <source>
        <dbReference type="ARBA" id="ARBA00022827"/>
    </source>
</evidence>
<dbReference type="InterPro" id="IPR009100">
    <property type="entry name" value="AcylCoA_DH/oxidase_NM_dom_sf"/>
</dbReference>
<sequence>MDRFSTHEIDNQVDPLPDYSLFTSDDALREGVHREGAAAFVPALEAHGAWLGLASTRDAGRLANRHPPELIAFDQVGRRVDRIECHPAWTTLLTGMWTQGLHTRSTAAHSPGEPSSPSSPSATNGPASKAATFPGSHVARIAGYLMQGQVEAGTLCPTTMTFAAHVVLEDEPAGEIDFARDWLPAMRSTDFDPSDQPISHKRSALIGMGLTEKQGGSDLRDTRTRAAPLNASGASGASGTAGRGQAYRLVGHKWFYSVPQSDAHLVLAQADSGLSCFFVPRWRPDGTRNAVHIQRLKDKLGNRSNPSAEVEFCDAWGVMVGEPGRGLQVLLNMATLTRLDCVAGSAALLRQAVVQAMHHCAGRKAFGARLLDQPLMRHVLADLALESEAATALALRLAGAFDRPDDLLERAIRRIVTPAAKYWVTKRAVAAIGECLETWGGNGYVETGPMPRLYREAPVNAIWEGSGNVMCLDVQRAIAREPESFAVLVAELRNSVGIYPAYDRALDECLVLCAEASPYQARRAASLLALLLQSAILMRHAPLAVSQAFIAARLGASSWLAGDGGVPEALVDPILARAWPPSVVVAPETTLTDDPA</sequence>
<evidence type="ECO:0000259" key="5">
    <source>
        <dbReference type="Pfam" id="PF00441"/>
    </source>
</evidence>
<dbReference type="EMBL" id="JACBYR010000001">
    <property type="protein sequence ID" value="NYE84738.1"/>
    <property type="molecule type" value="Genomic_DNA"/>
</dbReference>
<evidence type="ECO:0000259" key="6">
    <source>
        <dbReference type="Pfam" id="PF02770"/>
    </source>
</evidence>
<comment type="caution">
    <text evidence="8">The sequence shown here is derived from an EMBL/GenBank/DDBJ whole genome shotgun (WGS) entry which is preliminary data.</text>
</comment>
<gene>
    <name evidence="8" type="ORF">FHW18_004009</name>
</gene>
<evidence type="ECO:0000259" key="7">
    <source>
        <dbReference type="Pfam" id="PF18158"/>
    </source>
</evidence>
<evidence type="ECO:0000256" key="4">
    <source>
        <dbReference type="SAM" id="MobiDB-lite"/>
    </source>
</evidence>
<feature type="domain" description="Acyl-CoA oxidase/dehydrogenase middle" evidence="6">
    <location>
        <begin position="208"/>
        <end position="314"/>
    </location>
</feature>
<dbReference type="InterPro" id="IPR009075">
    <property type="entry name" value="AcylCo_DH/oxidase_C"/>
</dbReference>
<feature type="domain" description="Acyl-CoA dehydrogenase/oxidase C-terminal" evidence="5">
    <location>
        <begin position="324"/>
        <end position="478"/>
    </location>
</feature>
<dbReference type="InterPro" id="IPR041504">
    <property type="entry name" value="AidB_N"/>
</dbReference>
<evidence type="ECO:0000313" key="8">
    <source>
        <dbReference type="EMBL" id="NYE84738.1"/>
    </source>
</evidence>
<dbReference type="SUPFAM" id="SSF47203">
    <property type="entry name" value="Acyl-CoA dehydrogenase C-terminal domain-like"/>
    <property type="match status" value="1"/>
</dbReference>